<evidence type="ECO:0000256" key="1">
    <source>
        <dbReference type="SAM" id="Phobius"/>
    </source>
</evidence>
<evidence type="ECO:0000313" key="4">
    <source>
        <dbReference type="Proteomes" id="UP001596142"/>
    </source>
</evidence>
<accession>A0ABW0YSE8</accession>
<protein>
    <submittedName>
        <fullName evidence="3">PH domain-containing protein</fullName>
    </submittedName>
</protein>
<feature type="domain" description="YdbS-like PH" evidence="2">
    <location>
        <begin position="257"/>
        <end position="337"/>
    </location>
</feature>
<organism evidence="3 4">
    <name type="scientific">Thalassorhabdus alkalitolerans</name>
    <dbReference type="NCBI Taxonomy" id="2282697"/>
    <lineage>
        <taxon>Bacteria</taxon>
        <taxon>Bacillati</taxon>
        <taxon>Bacillota</taxon>
        <taxon>Bacilli</taxon>
        <taxon>Bacillales</taxon>
        <taxon>Bacillaceae</taxon>
        <taxon>Thalassorhabdus</taxon>
    </lineage>
</organism>
<name>A0ABW0YSE8_9BACI</name>
<dbReference type="PIRSF" id="PIRSF026631">
    <property type="entry name" value="UCP026631"/>
    <property type="match status" value="1"/>
</dbReference>
<feature type="transmembrane region" description="Helical" evidence="1">
    <location>
        <begin position="182"/>
        <end position="206"/>
    </location>
</feature>
<comment type="caution">
    <text evidence="3">The sequence shown here is derived from an EMBL/GenBank/DDBJ whole genome shotgun (WGS) entry which is preliminary data.</text>
</comment>
<keyword evidence="1" id="KW-0812">Transmembrane</keyword>
<feature type="transmembrane region" description="Helical" evidence="1">
    <location>
        <begin position="45"/>
        <end position="65"/>
    </location>
</feature>
<dbReference type="EMBL" id="JBHSOZ010000010">
    <property type="protein sequence ID" value="MFC5714290.1"/>
    <property type="molecule type" value="Genomic_DNA"/>
</dbReference>
<dbReference type="InterPro" id="IPR014529">
    <property type="entry name" value="UCP026631"/>
</dbReference>
<dbReference type="PANTHER" id="PTHR34473">
    <property type="entry name" value="UPF0699 TRANSMEMBRANE PROTEIN YDBS"/>
    <property type="match status" value="1"/>
</dbReference>
<reference evidence="4" key="1">
    <citation type="journal article" date="2019" name="Int. J. Syst. Evol. Microbiol.">
        <title>The Global Catalogue of Microorganisms (GCM) 10K type strain sequencing project: providing services to taxonomists for standard genome sequencing and annotation.</title>
        <authorList>
            <consortium name="The Broad Institute Genomics Platform"/>
            <consortium name="The Broad Institute Genome Sequencing Center for Infectious Disease"/>
            <person name="Wu L."/>
            <person name="Ma J."/>
        </authorList>
    </citation>
    <scope>NUCLEOTIDE SEQUENCE [LARGE SCALE GENOMIC DNA]</scope>
    <source>
        <strain evidence="4">CECT 7184</strain>
    </source>
</reference>
<feature type="transmembrane region" description="Helical" evidence="1">
    <location>
        <begin position="382"/>
        <end position="398"/>
    </location>
</feature>
<dbReference type="RefSeq" id="WP_385942918.1">
    <property type="nucleotide sequence ID" value="NZ_JBHSOZ010000010.1"/>
</dbReference>
<keyword evidence="4" id="KW-1185">Reference proteome</keyword>
<sequence>MNKGKRMHGAAIVILFFGRIKDFLIPLILAFVVGGTGPNIFGFRLVFPIILAIMLIHSLLYWLTYRYSIEEGELRIKQGIFIKKNRYIRRHRVQSFDVTAGVLQRLFRLVKVRIETAGGGNEPEVEIVAVTKGEAKELRSMLLNRGTTEVHDTEAEETEEKKEEELEAHPVDYQWKLPVRDLFIAGLTSGGVGLVLSAVLALFTQVDQLLPETFYETTLGFFVESSIFVIIILIFLITVIAWIISIFITVIKYGNFSVVKRGNDLIISRGLLETRQLTLNIKRITTVRYVATMIRQPLGFTSVYVESAGGGSSDEQLSTLLLPLVRKKAANEILNEIVPDYVIEKQLTPLPKRALIRFMVRAVIPVLIVVIPAAVWLPFGNWLLIFIPVAFALGWLRYKDGGHAVTKRHVIFQTRHFNLTREVVPKKRIQSVEKSHSLFQRRMGLCTFTVSILSTAGGKSFSVRDMAEDDGNDLYQWYSYEKETQHEKKLGQNSL</sequence>
<evidence type="ECO:0000313" key="3">
    <source>
        <dbReference type="EMBL" id="MFC5714290.1"/>
    </source>
</evidence>
<feature type="transmembrane region" description="Helical" evidence="1">
    <location>
        <begin position="226"/>
        <end position="251"/>
    </location>
</feature>
<gene>
    <name evidence="3" type="ORF">ACFPU1_16180</name>
</gene>
<keyword evidence="1" id="KW-0472">Membrane</keyword>
<feature type="domain" description="YdbS-like PH" evidence="2">
    <location>
        <begin position="404"/>
        <end position="478"/>
    </location>
</feature>
<proteinExistence type="predicted"/>
<feature type="transmembrane region" description="Helical" evidence="1">
    <location>
        <begin position="12"/>
        <end position="33"/>
    </location>
</feature>
<feature type="domain" description="YdbS-like PH" evidence="2">
    <location>
        <begin position="62"/>
        <end position="139"/>
    </location>
</feature>
<dbReference type="Proteomes" id="UP001596142">
    <property type="component" value="Unassembled WGS sequence"/>
</dbReference>
<keyword evidence="1" id="KW-1133">Transmembrane helix</keyword>
<dbReference type="Pfam" id="PF03703">
    <property type="entry name" value="bPH_2"/>
    <property type="match status" value="3"/>
</dbReference>
<dbReference type="InterPro" id="IPR005182">
    <property type="entry name" value="YdbS-like_PH"/>
</dbReference>
<dbReference type="PANTHER" id="PTHR34473:SF2">
    <property type="entry name" value="UPF0699 TRANSMEMBRANE PROTEIN YDBT"/>
    <property type="match status" value="1"/>
</dbReference>
<feature type="transmembrane region" description="Helical" evidence="1">
    <location>
        <begin position="354"/>
        <end position="376"/>
    </location>
</feature>
<evidence type="ECO:0000259" key="2">
    <source>
        <dbReference type="Pfam" id="PF03703"/>
    </source>
</evidence>